<evidence type="ECO:0000313" key="3">
    <source>
        <dbReference type="Proteomes" id="UP000199118"/>
    </source>
</evidence>
<dbReference type="InterPro" id="IPR011059">
    <property type="entry name" value="Metal-dep_hydrolase_composite"/>
</dbReference>
<dbReference type="Gene3D" id="2.30.40.10">
    <property type="entry name" value="Urease, subunit C, domain 1"/>
    <property type="match status" value="1"/>
</dbReference>
<dbReference type="STRING" id="356660.SAMN05444336_1011030"/>
<dbReference type="EMBL" id="FNMZ01000001">
    <property type="protein sequence ID" value="SDW44513.1"/>
    <property type="molecule type" value="Genomic_DNA"/>
</dbReference>
<dbReference type="OrthoDB" id="9811399at2"/>
<proteinExistence type="predicted"/>
<dbReference type="InterPro" id="IPR032466">
    <property type="entry name" value="Metal_Hydrolase"/>
</dbReference>
<dbReference type="AlphaFoldDB" id="A0A1H2TKN0"/>
<reference evidence="2 3" key="1">
    <citation type="submission" date="2016-10" db="EMBL/GenBank/DDBJ databases">
        <authorList>
            <person name="de Groot N.N."/>
        </authorList>
    </citation>
    <scope>NUCLEOTIDE SEQUENCE [LARGE SCALE GENOMIC DNA]</scope>
    <source>
        <strain evidence="2 3">DSM 17890</strain>
    </source>
</reference>
<keyword evidence="3" id="KW-1185">Reference proteome</keyword>
<evidence type="ECO:0000313" key="2">
    <source>
        <dbReference type="EMBL" id="SDW44513.1"/>
    </source>
</evidence>
<dbReference type="CDD" id="cd01300">
    <property type="entry name" value="YtcJ_like"/>
    <property type="match status" value="1"/>
</dbReference>
<dbReference type="PANTHER" id="PTHR22642:SF2">
    <property type="entry name" value="PROTEIN LONG AFTER FAR-RED 3"/>
    <property type="match status" value="1"/>
</dbReference>
<dbReference type="SUPFAM" id="SSF51556">
    <property type="entry name" value="Metallo-dependent hydrolases"/>
    <property type="match status" value="1"/>
</dbReference>
<organism evidence="2 3">
    <name type="scientific">Albimonas donghaensis</name>
    <dbReference type="NCBI Taxonomy" id="356660"/>
    <lineage>
        <taxon>Bacteria</taxon>
        <taxon>Pseudomonadati</taxon>
        <taxon>Pseudomonadota</taxon>
        <taxon>Alphaproteobacteria</taxon>
        <taxon>Rhodobacterales</taxon>
        <taxon>Paracoccaceae</taxon>
        <taxon>Albimonas</taxon>
    </lineage>
</organism>
<accession>A0A1H2TKN0</accession>
<name>A0A1H2TKN0_9RHOB</name>
<dbReference type="Gene3D" id="3.10.310.70">
    <property type="match status" value="1"/>
</dbReference>
<dbReference type="Proteomes" id="UP000199118">
    <property type="component" value="Unassembled WGS sequence"/>
</dbReference>
<dbReference type="InterPro" id="IPR033932">
    <property type="entry name" value="YtcJ-like"/>
</dbReference>
<dbReference type="Pfam" id="PF07969">
    <property type="entry name" value="Amidohydro_3"/>
    <property type="match status" value="1"/>
</dbReference>
<dbReference type="InterPro" id="IPR013108">
    <property type="entry name" value="Amidohydro_3"/>
</dbReference>
<evidence type="ECO:0000259" key="1">
    <source>
        <dbReference type="Pfam" id="PF07969"/>
    </source>
</evidence>
<dbReference type="SUPFAM" id="SSF51338">
    <property type="entry name" value="Composite domain of metallo-dependent hydrolases"/>
    <property type="match status" value="1"/>
</dbReference>
<sequence length="551" mass="61045">MTDPSQITVFTARRIRTMNRSNPVATAVAVRDGRILEVGTPETLRPWLDAHPHTVDDRFRDAVLMPGFIDPHLHPTLAAILLPCHFITALEWRLPNRVSPPVTSQEAYMARLTEIEAGLADPAEPLITWGYHRIWHGAVTREMLNAVSSERPIVLWQRSFHEVVANDAAIDWMGLDRADLDRHPQVEPSTGRFFETGLSLAMRGMNPHLLAPQRFSGGLELVKQAIHWGGHTTIGELAYPLADDAGEWAALKAALDGDDVPFRTHFVPRGALRGAFDAQGADLARIDGYAARNTHRLRFGNGVKLFTDGGFFAELMQVQEPGFIDGHHGEWMMAPEAFERVARDLWHAGKRIHVHCTGDLGVELALDVLERLQFARPRFNHRFTIEHFGLSTPEQVRRIRDLGALVSANVYYVHELGEAYWQRSIGHERASSMSRLGALEREGVTTALHSDFTMAPALPLNSAWVAVNRVAESGAVIGAEERMSLDAAMRAITIDAAYVLGMENEIGSIRAGKAADFTVLGEDPWEVDPMALRDIPVLGTVFEGRHFPAAG</sequence>
<feature type="domain" description="Amidohydrolase 3" evidence="1">
    <location>
        <begin position="62"/>
        <end position="545"/>
    </location>
</feature>
<dbReference type="PANTHER" id="PTHR22642">
    <property type="entry name" value="IMIDAZOLONEPROPIONASE"/>
    <property type="match status" value="1"/>
</dbReference>
<protein>
    <recommendedName>
        <fullName evidence="1">Amidohydrolase 3 domain-containing protein</fullName>
    </recommendedName>
</protein>
<gene>
    <name evidence="2" type="ORF">SAMN05444336_1011030</name>
</gene>
<dbReference type="Gene3D" id="3.20.20.140">
    <property type="entry name" value="Metal-dependent hydrolases"/>
    <property type="match status" value="1"/>
</dbReference>
<dbReference type="RefSeq" id="WP_092680006.1">
    <property type="nucleotide sequence ID" value="NZ_FNMZ01000001.1"/>
</dbReference>
<dbReference type="GO" id="GO:0016810">
    <property type="term" value="F:hydrolase activity, acting on carbon-nitrogen (but not peptide) bonds"/>
    <property type="evidence" value="ECO:0007669"/>
    <property type="project" value="InterPro"/>
</dbReference>